<organism evidence="1 2">
    <name type="scientific">Entomophthora muscae</name>
    <dbReference type="NCBI Taxonomy" id="34485"/>
    <lineage>
        <taxon>Eukaryota</taxon>
        <taxon>Fungi</taxon>
        <taxon>Fungi incertae sedis</taxon>
        <taxon>Zoopagomycota</taxon>
        <taxon>Entomophthoromycotina</taxon>
        <taxon>Entomophthoromycetes</taxon>
        <taxon>Entomophthorales</taxon>
        <taxon>Entomophthoraceae</taxon>
        <taxon>Entomophthora</taxon>
    </lineage>
</organism>
<reference evidence="1" key="1">
    <citation type="submission" date="2022-04" db="EMBL/GenBank/DDBJ databases">
        <title>Genome of the entomopathogenic fungus Entomophthora muscae.</title>
        <authorList>
            <person name="Elya C."/>
            <person name="Lovett B.R."/>
            <person name="Lee E."/>
            <person name="Macias A.M."/>
            <person name="Hajek A.E."/>
            <person name="De Bivort B.L."/>
            <person name="Kasson M.T."/>
            <person name="De Fine Licht H.H."/>
            <person name="Stajich J.E."/>
        </authorList>
    </citation>
    <scope>NUCLEOTIDE SEQUENCE</scope>
    <source>
        <strain evidence="1">Berkeley</strain>
    </source>
</reference>
<dbReference type="EMBL" id="QTSX02005454">
    <property type="protein sequence ID" value="KAJ9059733.1"/>
    <property type="molecule type" value="Genomic_DNA"/>
</dbReference>
<dbReference type="Proteomes" id="UP001165960">
    <property type="component" value="Unassembled WGS sequence"/>
</dbReference>
<evidence type="ECO:0000313" key="1">
    <source>
        <dbReference type="EMBL" id="KAJ9059733.1"/>
    </source>
</evidence>
<name>A0ACC2SBF6_9FUNG</name>
<protein>
    <submittedName>
        <fullName evidence="1">Uncharacterized protein</fullName>
    </submittedName>
</protein>
<comment type="caution">
    <text evidence="1">The sequence shown here is derived from an EMBL/GenBank/DDBJ whole genome shotgun (WGS) entry which is preliminary data.</text>
</comment>
<evidence type="ECO:0000313" key="2">
    <source>
        <dbReference type="Proteomes" id="UP001165960"/>
    </source>
</evidence>
<gene>
    <name evidence="1" type="ORF">DSO57_1038407</name>
</gene>
<keyword evidence="2" id="KW-1185">Reference proteome</keyword>
<sequence length="151" mass="17187">MCLFPLLLLASPLASASFPLVVIPPPHTILAHHYQIKYQFCLYIFYSSVCTKTTTIPPKQPLPHFTTVLKLTRNYTKVTTTKTVNGVTTKMVSFVYDHVYCCDGVPDNIMEKIEPVLDTSYKPYVIDGKKHNDDNKPQYFQTTKGQKVLKN</sequence>
<accession>A0ACC2SBF6</accession>
<proteinExistence type="predicted"/>